<feature type="modified residue" description="4-aspartylphosphate" evidence="2">
    <location>
        <position position="54"/>
    </location>
</feature>
<dbReference type="SUPFAM" id="SSF52172">
    <property type="entry name" value="CheY-like"/>
    <property type="match status" value="1"/>
</dbReference>
<dbReference type="GO" id="GO:0006355">
    <property type="term" value="P:regulation of DNA-templated transcription"/>
    <property type="evidence" value="ECO:0007669"/>
    <property type="project" value="TreeGrafter"/>
</dbReference>
<dbReference type="STRING" id="1703345.A3860_30830"/>
<keyword evidence="1 5" id="KW-0238">DNA-binding</keyword>
<dbReference type="RefSeq" id="WP_245843598.1">
    <property type="nucleotide sequence ID" value="NZ_LVYD01000055.1"/>
</dbReference>
<proteinExistence type="predicted"/>
<evidence type="ECO:0000256" key="1">
    <source>
        <dbReference type="ARBA" id="ARBA00023125"/>
    </source>
</evidence>
<dbReference type="Proteomes" id="UP000192796">
    <property type="component" value="Unassembled WGS sequence"/>
</dbReference>
<evidence type="ECO:0000313" key="6">
    <source>
        <dbReference type="Proteomes" id="UP000192796"/>
    </source>
</evidence>
<reference evidence="5 6" key="1">
    <citation type="submission" date="2016-03" db="EMBL/GenBank/DDBJ databases">
        <title>Niastella vici sp. nov., isolated from farmland soil.</title>
        <authorList>
            <person name="Chen L."/>
            <person name="Wang D."/>
            <person name="Yang S."/>
            <person name="Wang G."/>
        </authorList>
    </citation>
    <scope>NUCLEOTIDE SEQUENCE [LARGE SCALE GENOMIC DNA]</scope>
    <source>
        <strain evidence="5 6">DJ57</strain>
    </source>
</reference>
<dbReference type="InterPro" id="IPR001789">
    <property type="entry name" value="Sig_transdc_resp-reg_receiver"/>
</dbReference>
<name>A0A1V9FU43_9BACT</name>
<keyword evidence="2" id="KW-0597">Phosphoprotein</keyword>
<keyword evidence="6" id="KW-1185">Reference proteome</keyword>
<evidence type="ECO:0000256" key="2">
    <source>
        <dbReference type="PROSITE-ProRule" id="PRU00169"/>
    </source>
</evidence>
<gene>
    <name evidence="5" type="ORF">A3860_30830</name>
</gene>
<dbReference type="Gene3D" id="3.40.50.2300">
    <property type="match status" value="1"/>
</dbReference>
<dbReference type="Pfam" id="PF04397">
    <property type="entry name" value="LytTR"/>
    <property type="match status" value="1"/>
</dbReference>
<dbReference type="PANTHER" id="PTHR48111">
    <property type="entry name" value="REGULATOR OF RPOS"/>
    <property type="match status" value="1"/>
</dbReference>
<dbReference type="EMBL" id="LVYD01000055">
    <property type="protein sequence ID" value="OQP61863.1"/>
    <property type="molecule type" value="Genomic_DNA"/>
</dbReference>
<dbReference type="InterPro" id="IPR039420">
    <property type="entry name" value="WalR-like"/>
</dbReference>
<evidence type="ECO:0000259" key="3">
    <source>
        <dbReference type="PROSITE" id="PS50110"/>
    </source>
</evidence>
<evidence type="ECO:0000313" key="5">
    <source>
        <dbReference type="EMBL" id="OQP61863.1"/>
    </source>
</evidence>
<dbReference type="AlphaFoldDB" id="A0A1V9FU43"/>
<dbReference type="SMART" id="SM00850">
    <property type="entry name" value="LytTR"/>
    <property type="match status" value="1"/>
</dbReference>
<dbReference type="Gene3D" id="2.40.50.1020">
    <property type="entry name" value="LytTr DNA-binding domain"/>
    <property type="match status" value="1"/>
</dbReference>
<dbReference type="PROSITE" id="PS50930">
    <property type="entry name" value="HTH_LYTTR"/>
    <property type="match status" value="1"/>
</dbReference>
<dbReference type="GO" id="GO:0005829">
    <property type="term" value="C:cytosol"/>
    <property type="evidence" value="ECO:0007669"/>
    <property type="project" value="TreeGrafter"/>
</dbReference>
<feature type="domain" description="Response regulatory" evidence="3">
    <location>
        <begin position="3"/>
        <end position="114"/>
    </location>
</feature>
<sequence>MMKCIAIDDEPFALQLLKDYISQVPFLELVALCEDVMEANKVLQQHGIDLVFTDIQMPRLTGLQFIQSLTERPMFILITAYEKFALEGFNLNVVDYLLKPVELSRFLLACNKAWELHQLKKAAKHSPEVAPAYFFVNAEYRQVKLLFKDITYIEGLKDYVKINFVAPAKPLLVRMSMKAMEEELPAAQFIRIHKSYIVSINSLTAVRKTSVFIDKLELPVGETYQSVIEQLTKRKSQG</sequence>
<evidence type="ECO:0000259" key="4">
    <source>
        <dbReference type="PROSITE" id="PS50930"/>
    </source>
</evidence>
<dbReference type="GO" id="GO:0032993">
    <property type="term" value="C:protein-DNA complex"/>
    <property type="evidence" value="ECO:0007669"/>
    <property type="project" value="TreeGrafter"/>
</dbReference>
<protein>
    <submittedName>
        <fullName evidence="5">DNA-binding response regulator</fullName>
    </submittedName>
</protein>
<organism evidence="5 6">
    <name type="scientific">Niastella vici</name>
    <dbReference type="NCBI Taxonomy" id="1703345"/>
    <lineage>
        <taxon>Bacteria</taxon>
        <taxon>Pseudomonadati</taxon>
        <taxon>Bacteroidota</taxon>
        <taxon>Chitinophagia</taxon>
        <taxon>Chitinophagales</taxon>
        <taxon>Chitinophagaceae</taxon>
        <taxon>Niastella</taxon>
    </lineage>
</organism>
<dbReference type="GO" id="GO:0000156">
    <property type="term" value="F:phosphorelay response regulator activity"/>
    <property type="evidence" value="ECO:0007669"/>
    <property type="project" value="TreeGrafter"/>
</dbReference>
<dbReference type="GO" id="GO:0000976">
    <property type="term" value="F:transcription cis-regulatory region binding"/>
    <property type="evidence" value="ECO:0007669"/>
    <property type="project" value="TreeGrafter"/>
</dbReference>
<comment type="caution">
    <text evidence="5">The sequence shown here is derived from an EMBL/GenBank/DDBJ whole genome shotgun (WGS) entry which is preliminary data.</text>
</comment>
<dbReference type="Pfam" id="PF00072">
    <property type="entry name" value="Response_reg"/>
    <property type="match status" value="1"/>
</dbReference>
<dbReference type="SMART" id="SM00448">
    <property type="entry name" value="REC"/>
    <property type="match status" value="1"/>
</dbReference>
<feature type="domain" description="HTH LytTR-type" evidence="4">
    <location>
        <begin position="172"/>
        <end position="234"/>
    </location>
</feature>
<dbReference type="InterPro" id="IPR007492">
    <property type="entry name" value="LytTR_DNA-bd_dom"/>
</dbReference>
<dbReference type="InterPro" id="IPR011006">
    <property type="entry name" value="CheY-like_superfamily"/>
</dbReference>
<dbReference type="PANTHER" id="PTHR48111:SF17">
    <property type="entry name" value="TRANSCRIPTIONAL REGULATORY PROTEIN YPDB"/>
    <property type="match status" value="1"/>
</dbReference>
<accession>A0A1V9FU43</accession>
<dbReference type="PROSITE" id="PS50110">
    <property type="entry name" value="RESPONSE_REGULATORY"/>
    <property type="match status" value="1"/>
</dbReference>